<accession>A0A819LHS9</accession>
<gene>
    <name evidence="2" type="ORF">OXD698_LOCUS27449</name>
</gene>
<dbReference type="SUPFAM" id="SSF56219">
    <property type="entry name" value="DNase I-like"/>
    <property type="match status" value="1"/>
</dbReference>
<dbReference type="Gene3D" id="3.60.10.10">
    <property type="entry name" value="Endonuclease/exonuclease/phosphatase"/>
    <property type="match status" value="1"/>
</dbReference>
<name>A0A819LHS9_9BILA</name>
<dbReference type="Pfam" id="PF03372">
    <property type="entry name" value="Exo_endo_phos"/>
    <property type="match status" value="1"/>
</dbReference>
<dbReference type="InterPro" id="IPR036691">
    <property type="entry name" value="Endo/exonu/phosph_ase_sf"/>
</dbReference>
<proteinExistence type="predicted"/>
<evidence type="ECO:0000313" key="3">
    <source>
        <dbReference type="Proteomes" id="UP000663844"/>
    </source>
</evidence>
<sequence length="319" mass="37143">MRSSWAIAGCSNHFLPQHIIIFFDYQFLLVKQSNRMTSTSSTIKSNTFSVCTFNILAPCYKRLSSETDRESAYDNLWQTRHSSIIKLLQSLESNIICLQEFWLKSSAFTQLYKSNLSSKYTFYTLQRTGSLDDGLAILVDSNHIKVIDKCELILNDIGNRVGLLLHMEFNGNNLLLLNVHLTFPHHRFELGVRLKQIEKFLELIYDYQKSKNLLNQCSIIICGDFNSSHYNDPVYQLIEKSQFLSSYRFINGNEPHVTHLTHRKEQLGVDFIFYKSNIFQPISSELIPRGCNHLIWHDDSQWKLSDHRAILTTFQSKDN</sequence>
<dbReference type="PANTHER" id="PTHR12121">
    <property type="entry name" value="CARBON CATABOLITE REPRESSOR PROTEIN 4"/>
    <property type="match status" value="1"/>
</dbReference>
<evidence type="ECO:0000313" key="2">
    <source>
        <dbReference type="EMBL" id="CAF3964400.1"/>
    </source>
</evidence>
<dbReference type="Proteomes" id="UP000663844">
    <property type="component" value="Unassembled WGS sequence"/>
</dbReference>
<evidence type="ECO:0000259" key="1">
    <source>
        <dbReference type="Pfam" id="PF03372"/>
    </source>
</evidence>
<protein>
    <recommendedName>
        <fullName evidence="1">Endonuclease/exonuclease/phosphatase domain-containing protein</fullName>
    </recommendedName>
</protein>
<comment type="caution">
    <text evidence="2">The sequence shown here is derived from an EMBL/GenBank/DDBJ whole genome shotgun (WGS) entry which is preliminary data.</text>
</comment>
<dbReference type="InterPro" id="IPR005135">
    <property type="entry name" value="Endo/exonuclease/phosphatase"/>
</dbReference>
<organism evidence="2 3">
    <name type="scientific">Adineta steineri</name>
    <dbReference type="NCBI Taxonomy" id="433720"/>
    <lineage>
        <taxon>Eukaryota</taxon>
        <taxon>Metazoa</taxon>
        <taxon>Spiralia</taxon>
        <taxon>Gnathifera</taxon>
        <taxon>Rotifera</taxon>
        <taxon>Eurotatoria</taxon>
        <taxon>Bdelloidea</taxon>
        <taxon>Adinetida</taxon>
        <taxon>Adinetidae</taxon>
        <taxon>Adineta</taxon>
    </lineage>
</organism>
<dbReference type="GO" id="GO:0000175">
    <property type="term" value="F:3'-5'-RNA exonuclease activity"/>
    <property type="evidence" value="ECO:0007669"/>
    <property type="project" value="TreeGrafter"/>
</dbReference>
<reference evidence="2" key="1">
    <citation type="submission" date="2021-02" db="EMBL/GenBank/DDBJ databases">
        <authorList>
            <person name="Nowell W R."/>
        </authorList>
    </citation>
    <scope>NUCLEOTIDE SEQUENCE</scope>
</reference>
<dbReference type="EMBL" id="CAJOAZ010002843">
    <property type="protein sequence ID" value="CAF3964400.1"/>
    <property type="molecule type" value="Genomic_DNA"/>
</dbReference>
<dbReference type="InterPro" id="IPR050410">
    <property type="entry name" value="CCR4/nocturin_mRNA_transcr"/>
</dbReference>
<dbReference type="PANTHER" id="PTHR12121:SF31">
    <property type="entry name" value="FAMILY PROTEIN, PUTATIVE, EXPRESSED-RELATED"/>
    <property type="match status" value="1"/>
</dbReference>
<dbReference type="AlphaFoldDB" id="A0A819LHS9"/>
<feature type="domain" description="Endonuclease/exonuclease/phosphatase" evidence="1">
    <location>
        <begin position="52"/>
        <end position="307"/>
    </location>
</feature>